<name>A0A1F7YQ55_9BACT</name>
<dbReference type="STRING" id="1802500.A2801_00720"/>
<reference evidence="2 3" key="1">
    <citation type="journal article" date="2016" name="Nat. Commun.">
        <title>Thousands of microbial genomes shed light on interconnected biogeochemical processes in an aquifer system.</title>
        <authorList>
            <person name="Anantharaman K."/>
            <person name="Brown C.T."/>
            <person name="Hug L.A."/>
            <person name="Sharon I."/>
            <person name="Castelle C.J."/>
            <person name="Probst A.J."/>
            <person name="Thomas B.C."/>
            <person name="Singh A."/>
            <person name="Wilkins M.J."/>
            <person name="Karaoz U."/>
            <person name="Brodie E.L."/>
            <person name="Williams K.H."/>
            <person name="Hubbard S.S."/>
            <person name="Banfield J.F."/>
        </authorList>
    </citation>
    <scope>NUCLEOTIDE SEQUENCE [LARGE SCALE GENOMIC DNA]</scope>
</reference>
<dbReference type="Gene3D" id="3.50.50.60">
    <property type="entry name" value="FAD/NAD(P)-binding domain"/>
    <property type="match status" value="1"/>
</dbReference>
<gene>
    <name evidence="2" type="ORF">A2801_00720</name>
</gene>
<evidence type="ECO:0000259" key="1">
    <source>
        <dbReference type="Pfam" id="PF01593"/>
    </source>
</evidence>
<comment type="caution">
    <text evidence="2">The sequence shown here is derived from an EMBL/GenBank/DDBJ whole genome shotgun (WGS) entry which is preliminary data.</text>
</comment>
<dbReference type="EMBL" id="MGGM01000026">
    <property type="protein sequence ID" value="OGM28645.1"/>
    <property type="molecule type" value="Genomic_DNA"/>
</dbReference>
<protein>
    <recommendedName>
        <fullName evidence="1">Amine oxidase domain-containing protein</fullName>
    </recommendedName>
</protein>
<organism evidence="2 3">
    <name type="scientific">Candidatus Woesebacteria bacterium RIFCSPHIGHO2_01_FULL_41_10</name>
    <dbReference type="NCBI Taxonomy" id="1802500"/>
    <lineage>
        <taxon>Bacteria</taxon>
        <taxon>Candidatus Woeseibacteriota</taxon>
    </lineage>
</organism>
<dbReference type="GO" id="GO:0005829">
    <property type="term" value="C:cytosol"/>
    <property type="evidence" value="ECO:0007669"/>
    <property type="project" value="TreeGrafter"/>
</dbReference>
<dbReference type="NCBIfam" id="NF005548">
    <property type="entry name" value="PRK07208.1-4"/>
    <property type="match status" value="1"/>
</dbReference>
<dbReference type="Proteomes" id="UP000177263">
    <property type="component" value="Unassembled WGS sequence"/>
</dbReference>
<dbReference type="AlphaFoldDB" id="A0A1F7YQ55"/>
<dbReference type="PANTHER" id="PTHR21197">
    <property type="entry name" value="UDP-GALACTOPYRANOSE MUTASE"/>
    <property type="match status" value="1"/>
</dbReference>
<dbReference type="PANTHER" id="PTHR21197:SF0">
    <property type="entry name" value="UDP-GALACTOPYRANOSE MUTASE"/>
    <property type="match status" value="1"/>
</dbReference>
<dbReference type="InterPro" id="IPR036188">
    <property type="entry name" value="FAD/NAD-bd_sf"/>
</dbReference>
<dbReference type="GO" id="GO:0016491">
    <property type="term" value="F:oxidoreductase activity"/>
    <property type="evidence" value="ECO:0007669"/>
    <property type="project" value="InterPro"/>
</dbReference>
<sequence>MKSKSETIVIIGAGPSGLGAAYELTKNKRNNNLKIIVLDKNDLVGGLARTHSKNGYRFDVGPHRFFTKNREVLNLWKEILGKDFIKVSRLTRMYYKGIFFLYPIEFSDIIKKFGLKDLIESAFSYFYAKVFYRNLEPNTFEEWITKYFGKKLYTVFFKSYTEKLWGVPCSEIGAEWAAQRIKNANFTEVIKNALLKNDKPKAKSWVDKFYYPIKGAGYMYETLAKKLKRKGVIIKLNSKVIKVNHRNNRIISVQYMEGKKKKTIKADAVFSSMPITHLVQSFFPSPPKQVLHASRKLTFRDHITVNFMVKGTSAFPDNWIYIHDPGYFMTRVANFSNFTPKMAKDKKHMAIAVEYFAFQTDKLWQKTDNELIDLAKSELERSKLLDEGQIEDGFVVRETESYPTYYLKQKKYFETIKSYLNDFRNLYLIGRGGMFKYNNMDHAIYTGMLAARNFLAGKNKYNVWSVNIDAEYLEDGSSDS</sequence>
<dbReference type="SUPFAM" id="SSF51971">
    <property type="entry name" value="Nucleotide-binding domain"/>
    <property type="match status" value="1"/>
</dbReference>
<feature type="domain" description="Amine oxidase" evidence="1">
    <location>
        <begin position="16"/>
        <end position="453"/>
    </location>
</feature>
<dbReference type="Pfam" id="PF01593">
    <property type="entry name" value="Amino_oxidase"/>
    <property type="match status" value="1"/>
</dbReference>
<dbReference type="NCBIfam" id="NF005545">
    <property type="entry name" value="PRK07208.1-1"/>
    <property type="match status" value="1"/>
</dbReference>
<accession>A0A1F7YQ55</accession>
<evidence type="ECO:0000313" key="2">
    <source>
        <dbReference type="EMBL" id="OGM28645.1"/>
    </source>
</evidence>
<dbReference type="GO" id="GO:0050660">
    <property type="term" value="F:flavin adenine dinucleotide binding"/>
    <property type="evidence" value="ECO:0007669"/>
    <property type="project" value="TreeGrafter"/>
</dbReference>
<evidence type="ECO:0000313" key="3">
    <source>
        <dbReference type="Proteomes" id="UP000177263"/>
    </source>
</evidence>
<dbReference type="GO" id="GO:0008767">
    <property type="term" value="F:UDP-galactopyranose mutase activity"/>
    <property type="evidence" value="ECO:0007669"/>
    <property type="project" value="TreeGrafter"/>
</dbReference>
<proteinExistence type="predicted"/>
<dbReference type="InterPro" id="IPR002937">
    <property type="entry name" value="Amino_oxidase"/>
</dbReference>